<keyword evidence="4 14" id="KW-0963">Cytoplasm</keyword>
<evidence type="ECO:0000256" key="12">
    <source>
        <dbReference type="ARBA" id="ARBA00023316"/>
    </source>
</evidence>
<comment type="catalytic activity">
    <reaction evidence="13 14">
        <text>UDP-N-acetyl-alpha-D-muramate + L-alanine + ATP = UDP-N-acetyl-alpha-D-muramoyl-L-alanine + ADP + phosphate + H(+)</text>
        <dbReference type="Rhea" id="RHEA:23372"/>
        <dbReference type="ChEBI" id="CHEBI:15378"/>
        <dbReference type="ChEBI" id="CHEBI:30616"/>
        <dbReference type="ChEBI" id="CHEBI:43474"/>
        <dbReference type="ChEBI" id="CHEBI:57972"/>
        <dbReference type="ChEBI" id="CHEBI:70757"/>
        <dbReference type="ChEBI" id="CHEBI:83898"/>
        <dbReference type="ChEBI" id="CHEBI:456216"/>
        <dbReference type="EC" id="6.3.2.8"/>
    </reaction>
</comment>
<evidence type="ECO:0000256" key="5">
    <source>
        <dbReference type="ARBA" id="ARBA00022598"/>
    </source>
</evidence>
<comment type="caution">
    <text evidence="18">The sequence shown here is derived from an EMBL/GenBank/DDBJ whole genome shotgun (WGS) entry which is preliminary data.</text>
</comment>
<dbReference type="Pfam" id="PF08245">
    <property type="entry name" value="Mur_ligase_M"/>
    <property type="match status" value="1"/>
</dbReference>
<keyword evidence="5 14" id="KW-0436">Ligase</keyword>
<comment type="similarity">
    <text evidence="14">Belongs to the MurCDEF family.</text>
</comment>
<dbReference type="EMBL" id="DSFP01000024">
    <property type="protein sequence ID" value="HEW45412.1"/>
    <property type="molecule type" value="Genomic_DNA"/>
</dbReference>
<dbReference type="InterPro" id="IPR000713">
    <property type="entry name" value="Mur_ligase_N"/>
</dbReference>
<evidence type="ECO:0000313" key="18">
    <source>
        <dbReference type="EMBL" id="HEW45412.1"/>
    </source>
</evidence>
<dbReference type="Pfam" id="PF01225">
    <property type="entry name" value="Mur_ligase"/>
    <property type="match status" value="1"/>
</dbReference>
<evidence type="ECO:0000259" key="17">
    <source>
        <dbReference type="Pfam" id="PF08245"/>
    </source>
</evidence>
<comment type="function">
    <text evidence="14">Cell wall formation.</text>
</comment>
<dbReference type="GO" id="GO:0009252">
    <property type="term" value="P:peptidoglycan biosynthetic process"/>
    <property type="evidence" value="ECO:0007669"/>
    <property type="project" value="UniProtKB-UniRule"/>
</dbReference>
<dbReference type="Gene3D" id="3.40.50.720">
    <property type="entry name" value="NAD(P)-binding Rossmann-like Domain"/>
    <property type="match status" value="1"/>
</dbReference>
<evidence type="ECO:0000256" key="10">
    <source>
        <dbReference type="ARBA" id="ARBA00022984"/>
    </source>
</evidence>
<dbReference type="PANTHER" id="PTHR43445:SF3">
    <property type="entry name" value="UDP-N-ACETYLMURAMATE--L-ALANINE LIGASE"/>
    <property type="match status" value="1"/>
</dbReference>
<dbReference type="GO" id="GO:0005737">
    <property type="term" value="C:cytoplasm"/>
    <property type="evidence" value="ECO:0007669"/>
    <property type="project" value="UniProtKB-SubCell"/>
</dbReference>
<dbReference type="InterPro" id="IPR005758">
    <property type="entry name" value="UDP-N-AcMur_Ala_ligase_MurC"/>
</dbReference>
<dbReference type="GO" id="GO:0071555">
    <property type="term" value="P:cell wall organization"/>
    <property type="evidence" value="ECO:0007669"/>
    <property type="project" value="UniProtKB-KW"/>
</dbReference>
<evidence type="ECO:0000256" key="4">
    <source>
        <dbReference type="ARBA" id="ARBA00022490"/>
    </source>
</evidence>
<keyword evidence="6 14" id="KW-0132">Cell division</keyword>
<dbReference type="PANTHER" id="PTHR43445">
    <property type="entry name" value="UDP-N-ACETYLMURAMATE--L-ALANINE LIGASE-RELATED"/>
    <property type="match status" value="1"/>
</dbReference>
<keyword evidence="7 14" id="KW-0547">Nucleotide-binding</keyword>
<dbReference type="AlphaFoldDB" id="A0A7C2ZI26"/>
<dbReference type="InterPro" id="IPR050061">
    <property type="entry name" value="MurCDEF_pg_biosynth"/>
</dbReference>
<evidence type="ECO:0000259" key="16">
    <source>
        <dbReference type="Pfam" id="PF02875"/>
    </source>
</evidence>
<proteinExistence type="inferred from homology"/>
<dbReference type="InterPro" id="IPR004101">
    <property type="entry name" value="Mur_ligase_C"/>
</dbReference>
<sequence>MFRERVRSFHFVGIGGIGMSGIAQILLDMGYEVSGSDIKENKNIELLRKKGAKVFIGHKEENVMCAQVLVYSSAVSEDNPEVRKAKELGIPVIPRGEMLAELFRLGEGIAVCGSHGKTTTTSMIAHTFHWAGYDPTVLIGGVLQSLGSNAKLGKDKLIISEADESDGSFLKLLPTVAVITNIDKEHIGFYRDLEDIKEAFLKFANAVPFYGFVVLNMDDSSCREIAQRTHRRVIGYGIERGTNVVAKNLRLLEGRYIFEVWHEGKALGEVHLGVPGRHNVYNALACIGVCLEANIDFKSIKEALESFKNAERRLELKGYFKSIPVYDDYGHHPTEIRAVLKAIKEMYPDKKILLVFQPHRYSRTYYLFEDFVGVLREADQCLLTDIYPAGEENIYGVRAGDLAQKAGCVFLPTKEELFEAIEERASEDKVVLFMGAGSISKWCEEFLALKRV</sequence>
<comment type="subcellular location">
    <subcellularLocation>
        <location evidence="1 14">Cytoplasm</location>
    </subcellularLocation>
</comment>
<organism evidence="18">
    <name type="scientific">Hydrogenobacter sp</name>
    <dbReference type="NCBI Taxonomy" id="2152829"/>
    <lineage>
        <taxon>Bacteria</taxon>
        <taxon>Pseudomonadati</taxon>
        <taxon>Aquificota</taxon>
        <taxon>Aquificia</taxon>
        <taxon>Aquificales</taxon>
        <taxon>Aquificaceae</taxon>
        <taxon>Hydrogenobacter</taxon>
    </lineage>
</organism>
<dbReference type="GO" id="GO:0005524">
    <property type="term" value="F:ATP binding"/>
    <property type="evidence" value="ECO:0007669"/>
    <property type="project" value="UniProtKB-UniRule"/>
</dbReference>
<dbReference type="UniPathway" id="UPA00219"/>
<dbReference type="GO" id="GO:0008763">
    <property type="term" value="F:UDP-N-acetylmuramate-L-alanine ligase activity"/>
    <property type="evidence" value="ECO:0007669"/>
    <property type="project" value="UniProtKB-UniRule"/>
</dbReference>
<feature type="domain" description="Mur ligase C-terminal" evidence="16">
    <location>
        <begin position="312"/>
        <end position="437"/>
    </location>
</feature>
<keyword evidence="10 14" id="KW-0573">Peptidoglycan synthesis</keyword>
<dbReference type="InterPro" id="IPR013221">
    <property type="entry name" value="Mur_ligase_cen"/>
</dbReference>
<evidence type="ECO:0000256" key="6">
    <source>
        <dbReference type="ARBA" id="ARBA00022618"/>
    </source>
</evidence>
<dbReference type="SUPFAM" id="SSF53623">
    <property type="entry name" value="MurD-like peptide ligases, catalytic domain"/>
    <property type="match status" value="1"/>
</dbReference>
<dbReference type="InterPro" id="IPR036565">
    <property type="entry name" value="Mur-like_cat_sf"/>
</dbReference>
<evidence type="ECO:0000256" key="3">
    <source>
        <dbReference type="ARBA" id="ARBA00012211"/>
    </source>
</evidence>
<evidence type="ECO:0000259" key="15">
    <source>
        <dbReference type="Pfam" id="PF01225"/>
    </source>
</evidence>
<dbReference type="GO" id="GO:0051301">
    <property type="term" value="P:cell division"/>
    <property type="evidence" value="ECO:0007669"/>
    <property type="project" value="UniProtKB-KW"/>
</dbReference>
<accession>A0A7C2ZI26</accession>
<dbReference type="HAMAP" id="MF_00046">
    <property type="entry name" value="MurC"/>
    <property type="match status" value="1"/>
</dbReference>
<evidence type="ECO:0000256" key="13">
    <source>
        <dbReference type="ARBA" id="ARBA00047833"/>
    </source>
</evidence>
<feature type="binding site" evidence="14">
    <location>
        <begin position="113"/>
        <end position="119"/>
    </location>
    <ligand>
        <name>ATP</name>
        <dbReference type="ChEBI" id="CHEBI:30616"/>
    </ligand>
</feature>
<dbReference type="NCBIfam" id="TIGR01082">
    <property type="entry name" value="murC"/>
    <property type="match status" value="1"/>
</dbReference>
<feature type="domain" description="Mur ligase central" evidence="17">
    <location>
        <begin position="111"/>
        <end position="289"/>
    </location>
</feature>
<name>A0A7C2ZI26_9AQUI</name>
<dbReference type="Gene3D" id="3.90.190.20">
    <property type="entry name" value="Mur ligase, C-terminal domain"/>
    <property type="match status" value="1"/>
</dbReference>
<dbReference type="Gene3D" id="3.40.1190.10">
    <property type="entry name" value="Mur-like, catalytic domain"/>
    <property type="match status" value="1"/>
</dbReference>
<comment type="pathway">
    <text evidence="2 14">Cell wall biogenesis; peptidoglycan biosynthesis.</text>
</comment>
<dbReference type="EC" id="6.3.2.8" evidence="3 14"/>
<keyword evidence="8 14" id="KW-0067">ATP-binding</keyword>
<keyword evidence="9 14" id="KW-0133">Cell shape</keyword>
<feature type="domain" description="Mur ligase N-terminal catalytic" evidence="15">
    <location>
        <begin position="9"/>
        <end position="104"/>
    </location>
</feature>
<evidence type="ECO:0000256" key="2">
    <source>
        <dbReference type="ARBA" id="ARBA00004752"/>
    </source>
</evidence>
<dbReference type="SUPFAM" id="SSF51984">
    <property type="entry name" value="MurCD N-terminal domain"/>
    <property type="match status" value="1"/>
</dbReference>
<evidence type="ECO:0000256" key="11">
    <source>
        <dbReference type="ARBA" id="ARBA00023306"/>
    </source>
</evidence>
<dbReference type="GO" id="GO:0008360">
    <property type="term" value="P:regulation of cell shape"/>
    <property type="evidence" value="ECO:0007669"/>
    <property type="project" value="UniProtKB-KW"/>
</dbReference>
<dbReference type="Pfam" id="PF02875">
    <property type="entry name" value="Mur_ligase_C"/>
    <property type="match status" value="1"/>
</dbReference>
<evidence type="ECO:0000256" key="8">
    <source>
        <dbReference type="ARBA" id="ARBA00022840"/>
    </source>
</evidence>
<dbReference type="SUPFAM" id="SSF53244">
    <property type="entry name" value="MurD-like peptide ligases, peptide-binding domain"/>
    <property type="match status" value="1"/>
</dbReference>
<gene>
    <name evidence="14" type="primary">murC</name>
    <name evidence="18" type="ORF">ENO47_01895</name>
</gene>
<evidence type="ECO:0000256" key="1">
    <source>
        <dbReference type="ARBA" id="ARBA00004496"/>
    </source>
</evidence>
<dbReference type="InterPro" id="IPR036615">
    <property type="entry name" value="Mur_ligase_C_dom_sf"/>
</dbReference>
<keyword evidence="11 14" id="KW-0131">Cell cycle</keyword>
<protein>
    <recommendedName>
        <fullName evidence="3 14">UDP-N-acetylmuramate--L-alanine ligase</fullName>
        <ecNumber evidence="3 14">6.3.2.8</ecNumber>
    </recommendedName>
    <alternativeName>
        <fullName evidence="14">UDP-N-acetylmuramoyl-L-alanine synthetase</fullName>
    </alternativeName>
</protein>
<reference evidence="18" key="1">
    <citation type="journal article" date="2020" name="mSystems">
        <title>Genome- and Community-Level Interaction Insights into Carbon Utilization and Element Cycling Functions of Hydrothermarchaeota in Hydrothermal Sediment.</title>
        <authorList>
            <person name="Zhou Z."/>
            <person name="Liu Y."/>
            <person name="Xu W."/>
            <person name="Pan J."/>
            <person name="Luo Z.H."/>
            <person name="Li M."/>
        </authorList>
    </citation>
    <scope>NUCLEOTIDE SEQUENCE [LARGE SCALE GENOMIC DNA]</scope>
    <source>
        <strain evidence="18">SpSt-132</strain>
    </source>
</reference>
<evidence type="ECO:0000256" key="9">
    <source>
        <dbReference type="ARBA" id="ARBA00022960"/>
    </source>
</evidence>
<evidence type="ECO:0000256" key="14">
    <source>
        <dbReference type="HAMAP-Rule" id="MF_00046"/>
    </source>
</evidence>
<evidence type="ECO:0000256" key="7">
    <source>
        <dbReference type="ARBA" id="ARBA00022741"/>
    </source>
</evidence>
<keyword evidence="12 14" id="KW-0961">Cell wall biogenesis/degradation</keyword>